<sequence length="72" mass="7753">MDPPFCFPESQSRYSSQPIATGGLAAIVAHFTSSHGDPMRVQTRSNPGCRVHRGMVPSVDHLAMLPRVGCCV</sequence>
<accession>A0AAD4BPG8</accession>
<name>A0AAD4BPG8_BOLED</name>
<dbReference type="AlphaFoldDB" id="A0AAD4BPG8"/>
<dbReference type="Proteomes" id="UP001194468">
    <property type="component" value="Unassembled WGS sequence"/>
</dbReference>
<gene>
    <name evidence="1" type="ORF">L210DRAFT_3548129</name>
</gene>
<comment type="caution">
    <text evidence="1">The sequence shown here is derived from an EMBL/GenBank/DDBJ whole genome shotgun (WGS) entry which is preliminary data.</text>
</comment>
<proteinExistence type="predicted"/>
<evidence type="ECO:0000313" key="2">
    <source>
        <dbReference type="Proteomes" id="UP001194468"/>
    </source>
</evidence>
<reference evidence="1" key="1">
    <citation type="submission" date="2019-10" db="EMBL/GenBank/DDBJ databases">
        <authorList>
            <consortium name="DOE Joint Genome Institute"/>
            <person name="Kuo A."/>
            <person name="Miyauchi S."/>
            <person name="Kiss E."/>
            <person name="Drula E."/>
            <person name="Kohler A."/>
            <person name="Sanchez-Garcia M."/>
            <person name="Andreopoulos B."/>
            <person name="Barry K.W."/>
            <person name="Bonito G."/>
            <person name="Buee M."/>
            <person name="Carver A."/>
            <person name="Chen C."/>
            <person name="Cichocki N."/>
            <person name="Clum A."/>
            <person name="Culley D."/>
            <person name="Crous P.W."/>
            <person name="Fauchery L."/>
            <person name="Girlanda M."/>
            <person name="Hayes R."/>
            <person name="Keri Z."/>
            <person name="LaButti K."/>
            <person name="Lipzen A."/>
            <person name="Lombard V."/>
            <person name="Magnuson J."/>
            <person name="Maillard F."/>
            <person name="Morin E."/>
            <person name="Murat C."/>
            <person name="Nolan M."/>
            <person name="Ohm R."/>
            <person name="Pangilinan J."/>
            <person name="Pereira M."/>
            <person name="Perotto S."/>
            <person name="Peter M."/>
            <person name="Riley R."/>
            <person name="Sitrit Y."/>
            <person name="Stielow B."/>
            <person name="Szollosi G."/>
            <person name="Zifcakova L."/>
            <person name="Stursova M."/>
            <person name="Spatafora J.W."/>
            <person name="Tedersoo L."/>
            <person name="Vaario L.-M."/>
            <person name="Yamada A."/>
            <person name="Yan M."/>
            <person name="Wang P."/>
            <person name="Xu J."/>
            <person name="Bruns T."/>
            <person name="Baldrian P."/>
            <person name="Vilgalys R."/>
            <person name="Henrissat B."/>
            <person name="Grigoriev I.V."/>
            <person name="Hibbett D."/>
            <person name="Nagy L.G."/>
            <person name="Martin F.M."/>
        </authorList>
    </citation>
    <scope>NUCLEOTIDE SEQUENCE</scope>
    <source>
        <strain evidence="1">BED1</strain>
    </source>
</reference>
<evidence type="ECO:0000313" key="1">
    <source>
        <dbReference type="EMBL" id="KAF8436487.1"/>
    </source>
</evidence>
<organism evidence="1 2">
    <name type="scientific">Boletus edulis BED1</name>
    <dbReference type="NCBI Taxonomy" id="1328754"/>
    <lineage>
        <taxon>Eukaryota</taxon>
        <taxon>Fungi</taxon>
        <taxon>Dikarya</taxon>
        <taxon>Basidiomycota</taxon>
        <taxon>Agaricomycotina</taxon>
        <taxon>Agaricomycetes</taxon>
        <taxon>Agaricomycetidae</taxon>
        <taxon>Boletales</taxon>
        <taxon>Boletineae</taxon>
        <taxon>Boletaceae</taxon>
        <taxon>Boletoideae</taxon>
        <taxon>Boletus</taxon>
    </lineage>
</organism>
<keyword evidence="2" id="KW-1185">Reference proteome</keyword>
<dbReference type="EMBL" id="WHUW01000021">
    <property type="protein sequence ID" value="KAF8436487.1"/>
    <property type="molecule type" value="Genomic_DNA"/>
</dbReference>
<reference evidence="1" key="2">
    <citation type="journal article" date="2020" name="Nat. Commun.">
        <title>Large-scale genome sequencing of mycorrhizal fungi provides insights into the early evolution of symbiotic traits.</title>
        <authorList>
            <person name="Miyauchi S."/>
            <person name="Kiss E."/>
            <person name="Kuo A."/>
            <person name="Drula E."/>
            <person name="Kohler A."/>
            <person name="Sanchez-Garcia M."/>
            <person name="Morin E."/>
            <person name="Andreopoulos B."/>
            <person name="Barry K.W."/>
            <person name="Bonito G."/>
            <person name="Buee M."/>
            <person name="Carver A."/>
            <person name="Chen C."/>
            <person name="Cichocki N."/>
            <person name="Clum A."/>
            <person name="Culley D."/>
            <person name="Crous P.W."/>
            <person name="Fauchery L."/>
            <person name="Girlanda M."/>
            <person name="Hayes R.D."/>
            <person name="Keri Z."/>
            <person name="LaButti K."/>
            <person name="Lipzen A."/>
            <person name="Lombard V."/>
            <person name="Magnuson J."/>
            <person name="Maillard F."/>
            <person name="Murat C."/>
            <person name="Nolan M."/>
            <person name="Ohm R.A."/>
            <person name="Pangilinan J."/>
            <person name="Pereira M.F."/>
            <person name="Perotto S."/>
            <person name="Peter M."/>
            <person name="Pfister S."/>
            <person name="Riley R."/>
            <person name="Sitrit Y."/>
            <person name="Stielow J.B."/>
            <person name="Szollosi G."/>
            <person name="Zifcakova L."/>
            <person name="Stursova M."/>
            <person name="Spatafora J.W."/>
            <person name="Tedersoo L."/>
            <person name="Vaario L.M."/>
            <person name="Yamada A."/>
            <person name="Yan M."/>
            <person name="Wang P."/>
            <person name="Xu J."/>
            <person name="Bruns T."/>
            <person name="Baldrian P."/>
            <person name="Vilgalys R."/>
            <person name="Dunand C."/>
            <person name="Henrissat B."/>
            <person name="Grigoriev I.V."/>
            <person name="Hibbett D."/>
            <person name="Nagy L.G."/>
            <person name="Martin F.M."/>
        </authorList>
    </citation>
    <scope>NUCLEOTIDE SEQUENCE</scope>
    <source>
        <strain evidence="1">BED1</strain>
    </source>
</reference>
<protein>
    <submittedName>
        <fullName evidence="1">Uncharacterized protein</fullName>
    </submittedName>
</protein>